<dbReference type="CDD" id="cd02440">
    <property type="entry name" value="AdoMet_MTases"/>
    <property type="match status" value="1"/>
</dbReference>
<reference evidence="7 8" key="1">
    <citation type="submission" date="2013-05" db="EMBL/GenBank/DDBJ databases">
        <title>Drechslerella stenobrocha genome reveals carnivorous origination and mechanical trapping mechanism of predatory fungi.</title>
        <authorList>
            <person name="Liu X."/>
            <person name="Zhang W."/>
            <person name="Liu K."/>
        </authorList>
    </citation>
    <scope>NUCLEOTIDE SEQUENCE [LARGE SCALE GENOMIC DNA]</scope>
    <source>
        <strain evidence="7 8">248</strain>
    </source>
</reference>
<feature type="domain" description="Methyltransferase" evidence="6">
    <location>
        <begin position="67"/>
        <end position="209"/>
    </location>
</feature>
<dbReference type="EC" id="2.1.1.-" evidence="5"/>
<keyword evidence="5" id="KW-0813">Transport</keyword>
<protein>
    <recommendedName>
        <fullName evidence="5">Protein-lysine N-methyltransferase EFM4</fullName>
        <ecNumber evidence="5">2.1.1.-</ecNumber>
    </recommendedName>
    <alternativeName>
        <fullName evidence="5">Elongation factor methyltransferase 4</fullName>
    </alternativeName>
</protein>
<dbReference type="PANTHER" id="PTHR12843">
    <property type="entry name" value="PROTEIN-LYSINE N-METHYLTRANSFERASE METTL10"/>
    <property type="match status" value="1"/>
</dbReference>
<dbReference type="SUPFAM" id="SSF53335">
    <property type="entry name" value="S-adenosyl-L-methionine-dependent methyltransferases"/>
    <property type="match status" value="1"/>
</dbReference>
<dbReference type="InterPro" id="IPR029063">
    <property type="entry name" value="SAM-dependent_MTases_sf"/>
</dbReference>
<evidence type="ECO:0000256" key="4">
    <source>
        <dbReference type="ARBA" id="ARBA00022691"/>
    </source>
</evidence>
<organism evidence="7 8">
    <name type="scientific">Drechslerella stenobrocha 248</name>
    <dbReference type="NCBI Taxonomy" id="1043628"/>
    <lineage>
        <taxon>Eukaryota</taxon>
        <taxon>Fungi</taxon>
        <taxon>Dikarya</taxon>
        <taxon>Ascomycota</taxon>
        <taxon>Pezizomycotina</taxon>
        <taxon>Orbiliomycetes</taxon>
        <taxon>Orbiliales</taxon>
        <taxon>Orbiliaceae</taxon>
        <taxon>Drechslerella</taxon>
    </lineage>
</organism>
<accession>W7HKA8</accession>
<comment type="subcellular location">
    <subcellularLocation>
        <location evidence="5">Cytoplasm</location>
    </subcellularLocation>
</comment>
<dbReference type="GO" id="GO:0032259">
    <property type="term" value="P:methylation"/>
    <property type="evidence" value="ECO:0007669"/>
    <property type="project" value="UniProtKB-KW"/>
</dbReference>
<dbReference type="HOGENOM" id="CLU_044783_1_0_1"/>
<dbReference type="GO" id="GO:0016279">
    <property type="term" value="F:protein-lysine N-methyltransferase activity"/>
    <property type="evidence" value="ECO:0007669"/>
    <property type="project" value="UniProtKB-UniRule"/>
</dbReference>
<dbReference type="GO" id="GO:0006417">
    <property type="term" value="P:regulation of translation"/>
    <property type="evidence" value="ECO:0007669"/>
    <property type="project" value="EnsemblFungi"/>
</dbReference>
<dbReference type="InterPro" id="IPR025714">
    <property type="entry name" value="Methyltranfer_dom"/>
</dbReference>
<dbReference type="Proteomes" id="UP000024837">
    <property type="component" value="Unassembled WGS sequence"/>
</dbReference>
<gene>
    <name evidence="5" type="primary">EFM4</name>
    <name evidence="7" type="ORF">DRE_07580</name>
</gene>
<dbReference type="GO" id="GO:0016192">
    <property type="term" value="P:vesicle-mediated transport"/>
    <property type="evidence" value="ECO:0007669"/>
    <property type="project" value="UniProtKB-UniRule"/>
</dbReference>
<keyword evidence="1 5" id="KW-0963">Cytoplasm</keyword>
<dbReference type="Pfam" id="PF13847">
    <property type="entry name" value="Methyltransf_31"/>
    <property type="match status" value="1"/>
</dbReference>
<proteinExistence type="inferred from homology"/>
<dbReference type="InterPro" id="IPR026635">
    <property type="entry name" value="Efm4/METTL10"/>
</dbReference>
<evidence type="ECO:0000313" key="7">
    <source>
        <dbReference type="EMBL" id="EWC43439.1"/>
    </source>
</evidence>
<dbReference type="PANTHER" id="PTHR12843:SF5">
    <property type="entry name" value="EEF1A LYSINE METHYLTRANSFERASE 2"/>
    <property type="match status" value="1"/>
</dbReference>
<keyword evidence="2 5" id="KW-0489">Methyltransferase</keyword>
<keyword evidence="8" id="KW-1185">Reference proteome</keyword>
<dbReference type="GO" id="GO:0005737">
    <property type="term" value="C:cytoplasm"/>
    <property type="evidence" value="ECO:0007669"/>
    <property type="project" value="UniProtKB-SubCell"/>
</dbReference>
<evidence type="ECO:0000256" key="1">
    <source>
        <dbReference type="ARBA" id="ARBA00022490"/>
    </source>
</evidence>
<evidence type="ECO:0000256" key="2">
    <source>
        <dbReference type="ARBA" id="ARBA00022603"/>
    </source>
</evidence>
<comment type="function">
    <text evidence="5">S-adenosyl-L-methionine-dependent protein-lysine N-methyltransferase that mono- and dimethylates elongation factor 1-alpha at 'Lys-316'. May play a role in intracellular transport.</text>
</comment>
<evidence type="ECO:0000313" key="8">
    <source>
        <dbReference type="Proteomes" id="UP000024837"/>
    </source>
</evidence>
<name>W7HKA8_9PEZI</name>
<evidence type="ECO:0000259" key="6">
    <source>
        <dbReference type="Pfam" id="PF13847"/>
    </source>
</evidence>
<dbReference type="Gene3D" id="3.40.50.150">
    <property type="entry name" value="Vaccinia Virus protein VP39"/>
    <property type="match status" value="1"/>
</dbReference>
<evidence type="ECO:0000256" key="5">
    <source>
        <dbReference type="HAMAP-Rule" id="MF_03188"/>
    </source>
</evidence>
<evidence type="ECO:0000256" key="3">
    <source>
        <dbReference type="ARBA" id="ARBA00022679"/>
    </source>
</evidence>
<comment type="similarity">
    <text evidence="5">Belongs to the class I-like SAM-binding methyltransferase superfamily. EFM4 family.</text>
</comment>
<dbReference type="AlphaFoldDB" id="W7HKA8"/>
<dbReference type="EMBL" id="KI966463">
    <property type="protein sequence ID" value="EWC43439.1"/>
    <property type="molecule type" value="Genomic_DNA"/>
</dbReference>
<sequence>MSSDEDAHLNPSLLGTKDYWDSLYDLELTNHADNPSDVGTIWFSDADCESRIYQYLTSDELSLPPTTTFLDLGTGNGHLLFSLLEEDDFLADGMVGVDYSQKSVDLARAIAAQTPGAEDVKFLRLDIIAESPELSVFGDRVADEEGFDVVLDKGTFDAISLSDGVVDDGTGRRVYEVYPERVARWVKPGSGILLVTSCNWTEEELVRKVVTQGSGLEFSGRIKYPEFTFGGKKGSAVCTVAFKRPQG</sequence>
<keyword evidence="3 5" id="KW-0808">Transferase</keyword>
<dbReference type="HAMAP" id="MF_03188">
    <property type="entry name" value="Methyltr_EFM4"/>
    <property type="match status" value="1"/>
</dbReference>
<dbReference type="OrthoDB" id="10069295at2759"/>
<keyword evidence="4 5" id="KW-0949">S-adenosyl-L-methionine</keyword>